<keyword evidence="2" id="KW-1185">Reference proteome</keyword>
<protein>
    <submittedName>
        <fullName evidence="1">Uncharacterized protein</fullName>
    </submittedName>
</protein>
<dbReference type="AlphaFoldDB" id="A0A9Q8SAA7"/>
<evidence type="ECO:0000313" key="1">
    <source>
        <dbReference type="EMBL" id="UQC73438.1"/>
    </source>
</evidence>
<reference evidence="1" key="1">
    <citation type="journal article" date="2021" name="Mol. Plant Microbe Interact.">
        <title>Complete Genome Sequence of the Plant-Pathogenic Fungus Colletotrichum lupini.</title>
        <authorList>
            <person name="Baroncelli R."/>
            <person name="Pensec F."/>
            <person name="Da Lio D."/>
            <person name="Boufleur T."/>
            <person name="Vicente I."/>
            <person name="Sarrocco S."/>
            <person name="Picot A."/>
            <person name="Baraldi E."/>
            <person name="Sukno S."/>
            <person name="Thon M."/>
            <person name="Le Floch G."/>
        </authorList>
    </citation>
    <scope>NUCLEOTIDE SEQUENCE</scope>
    <source>
        <strain evidence="1">IMI 504893</strain>
    </source>
</reference>
<proteinExistence type="predicted"/>
<dbReference type="EMBL" id="CP019471">
    <property type="protein sequence ID" value="UQC73438.1"/>
    <property type="molecule type" value="Genomic_DNA"/>
</dbReference>
<sequence length="270" mass="30142">MDRSGNLKSGFYFLTPEISQGYPSHPMSVPSFAMIALLSNSDETSGFLYQSRKHENSARELIKHCLRGYFGRLPSGIDLAYDSGIPFGPAKRAGPGGAPLTDGHGLCQRSGPRRRVMWRDTWDIGSILDSWDRSWWDTGQAHTYRLLQVVKLNSPLSDRAVSLLGMLMCLGDSYSDRFQAPQSFGPSCIVAQGTSSASRRWFELRHQVDDMSAFFEYLGAAVIFLVSDFGVQLQRIQLLSDVNMSATEFPSRSQCHLNPIQAHDQTPRRA</sequence>
<accession>A0A9Q8SAA7</accession>
<name>A0A9Q8SAA7_9PEZI</name>
<evidence type="ECO:0000313" key="2">
    <source>
        <dbReference type="Proteomes" id="UP000830671"/>
    </source>
</evidence>
<gene>
    <name evidence="1" type="ORF">CLUP02_00082</name>
</gene>
<dbReference type="RefSeq" id="XP_049135092.1">
    <property type="nucleotide sequence ID" value="XM_049279135.1"/>
</dbReference>
<dbReference type="Proteomes" id="UP000830671">
    <property type="component" value="Chromosome 1"/>
</dbReference>
<dbReference type="KEGG" id="clup:CLUP02_00082"/>
<dbReference type="GeneID" id="73334145"/>
<organism evidence="1 2">
    <name type="scientific">Colletotrichum lupini</name>
    <dbReference type="NCBI Taxonomy" id="145971"/>
    <lineage>
        <taxon>Eukaryota</taxon>
        <taxon>Fungi</taxon>
        <taxon>Dikarya</taxon>
        <taxon>Ascomycota</taxon>
        <taxon>Pezizomycotina</taxon>
        <taxon>Sordariomycetes</taxon>
        <taxon>Hypocreomycetidae</taxon>
        <taxon>Glomerellales</taxon>
        <taxon>Glomerellaceae</taxon>
        <taxon>Colletotrichum</taxon>
        <taxon>Colletotrichum acutatum species complex</taxon>
    </lineage>
</organism>